<feature type="compositionally biased region" description="Basic and acidic residues" evidence="4">
    <location>
        <begin position="1018"/>
        <end position="1030"/>
    </location>
</feature>
<dbReference type="GO" id="GO:0006281">
    <property type="term" value="P:DNA repair"/>
    <property type="evidence" value="ECO:0007669"/>
    <property type="project" value="TreeGrafter"/>
</dbReference>
<evidence type="ECO:0000256" key="1">
    <source>
        <dbReference type="ARBA" id="ARBA00022741"/>
    </source>
</evidence>
<dbReference type="Proteomes" id="UP000070544">
    <property type="component" value="Unassembled WGS sequence"/>
</dbReference>
<dbReference type="AlphaFoldDB" id="A0A139AWT6"/>
<organism evidence="6 7">
    <name type="scientific">Gonapodya prolifera (strain JEL478)</name>
    <name type="common">Monoblepharis prolifera</name>
    <dbReference type="NCBI Taxonomy" id="1344416"/>
    <lineage>
        <taxon>Eukaryota</taxon>
        <taxon>Fungi</taxon>
        <taxon>Fungi incertae sedis</taxon>
        <taxon>Chytridiomycota</taxon>
        <taxon>Chytridiomycota incertae sedis</taxon>
        <taxon>Monoblepharidomycetes</taxon>
        <taxon>Monoblepharidales</taxon>
        <taxon>Gonapodyaceae</taxon>
        <taxon>Gonapodya</taxon>
    </lineage>
</organism>
<evidence type="ECO:0000256" key="2">
    <source>
        <dbReference type="ARBA" id="ARBA00022801"/>
    </source>
</evidence>
<dbReference type="Pfam" id="PF00271">
    <property type="entry name" value="Helicase_C"/>
    <property type="match status" value="1"/>
</dbReference>
<evidence type="ECO:0000313" key="7">
    <source>
        <dbReference type="Proteomes" id="UP000070544"/>
    </source>
</evidence>
<evidence type="ECO:0000259" key="5">
    <source>
        <dbReference type="PROSITE" id="PS51194"/>
    </source>
</evidence>
<evidence type="ECO:0000256" key="3">
    <source>
        <dbReference type="ARBA" id="ARBA00022840"/>
    </source>
</evidence>
<dbReference type="GO" id="GO:0005634">
    <property type="term" value="C:nucleus"/>
    <property type="evidence" value="ECO:0007669"/>
    <property type="project" value="TreeGrafter"/>
</dbReference>
<feature type="region of interest" description="Disordered" evidence="4">
    <location>
        <begin position="500"/>
        <end position="524"/>
    </location>
</feature>
<keyword evidence="7" id="KW-1185">Reference proteome</keyword>
<sequence>MLQRELCPQSVLNPLYVPLQDVTGAEFFVDPTVWEHARAVEAFVEPAAGVIAEDMGTGKTLTCISLIANTRRHLTTPPPGVAIYRTPYIPPPPWDPYEDPDTSPPELATLATLAAHALIASRIPHTAELEILPPTVSEVLRSHPPFYYRQRSDGLPERPRRGVLAAERKGTKVYLSSTTLVIVPDVLMAQWQSQLNLHTFEGSLRVLPISEDLDHELPPATELVKYDAVLISWRRLGKEEFVGGFDFGGVQLACSCEYVGSSREVLCRCEERYFRKRYTTPLLQVRWLRVIADEGHGLAQDNNTTSLTTKLNYERFWIVTGTPFPEEEAKNAAIAEKQDFSKLRILLTDYLKLQPFTSDMLAWQRYVVQPFQRREFGAMERLRGIMDRVMIRNREEDRVRDVALPPLINHGPVYLRLNRYLRMVHNMFVAGIIVNAVTSQREDEDYFFHPRNATYRRTVITNMRLSFMWWASFAKDLVPETLTNVREALENGGVTLKSKVKVEEQENPDLDDMGDERTSPTGKRKSDMYKPVFVKFSDEDIRLLEECEAVLTEIVHDHMFAYLNDTLQEGDVGYILQSEGALPSIPQFEFPKLDSRWPGISPDEVSGRMDWETEMGSAREADSSARIPLLRRPTEDTDGTPGQDNLYFMRALQDPYAVIRRTVSQGECLEGLRIAVRDALRASSQAPDESGALQSTAGEADDDAAAAPADADVSPEVLARRQMSASERENLLKLHNARPVIVASMSEKVTYLVDRIREHVAEGEKTIIYVQHANEVFHLHEAFRIAKIRCLLFHSQMKNAERASTVTTFNTSSLLSVIIMSIDIGAYGIDLCTASRIYFTSPVWSAARERQAIARARRIGQTRVVHVTTLVVKSSLEEEIMNRKEEIDGGNSSTSSSSKDNAVLNSIFENARFIESDENFEPLPRFESGLPLFAEGKVVTAENSDRALTSETGGRSSIDDTLDYYYHPTPQTLGNAASSGAGLAKTPKISKKRQSLLSPSKMRLSQNPRKSDKKRKSTHFESLERLEHPTSVDFQPWYEGNEVSLQEPPDSGSRVDGDAAPRKKVRFA</sequence>
<dbReference type="InterPro" id="IPR050628">
    <property type="entry name" value="SNF2_RAD54_helicase_TF"/>
</dbReference>
<dbReference type="InterPro" id="IPR027417">
    <property type="entry name" value="P-loop_NTPase"/>
</dbReference>
<reference evidence="6 7" key="1">
    <citation type="journal article" date="2015" name="Genome Biol. Evol.">
        <title>Phylogenomic analyses indicate that early fungi evolved digesting cell walls of algal ancestors of land plants.</title>
        <authorList>
            <person name="Chang Y."/>
            <person name="Wang S."/>
            <person name="Sekimoto S."/>
            <person name="Aerts A.L."/>
            <person name="Choi C."/>
            <person name="Clum A."/>
            <person name="LaButti K.M."/>
            <person name="Lindquist E.A."/>
            <person name="Yee Ngan C."/>
            <person name="Ohm R.A."/>
            <person name="Salamov A.A."/>
            <person name="Grigoriev I.V."/>
            <person name="Spatafora J.W."/>
            <person name="Berbee M.L."/>
        </authorList>
    </citation>
    <scope>NUCLEOTIDE SEQUENCE [LARGE SCALE GENOMIC DNA]</scope>
    <source>
        <strain evidence="6 7">JEL478</strain>
    </source>
</reference>
<gene>
    <name evidence="6" type="ORF">M427DRAFT_312751</name>
</gene>
<dbReference type="InterPro" id="IPR000330">
    <property type="entry name" value="SNF2_N"/>
</dbReference>
<dbReference type="InterPro" id="IPR001650">
    <property type="entry name" value="Helicase_C-like"/>
</dbReference>
<dbReference type="Gene3D" id="3.40.50.300">
    <property type="entry name" value="P-loop containing nucleotide triphosphate hydrolases"/>
    <property type="match status" value="2"/>
</dbReference>
<dbReference type="PANTHER" id="PTHR45626:SF51">
    <property type="entry name" value="SNF2-RELATED DOMAIN-CONTAINING PROTEIN"/>
    <property type="match status" value="1"/>
</dbReference>
<name>A0A139AWT6_GONPJ</name>
<feature type="region of interest" description="Disordered" evidence="4">
    <location>
        <begin position="683"/>
        <end position="713"/>
    </location>
</feature>
<feature type="compositionally biased region" description="Polar residues" evidence="4">
    <location>
        <begin position="995"/>
        <end position="1008"/>
    </location>
</feature>
<evidence type="ECO:0000256" key="4">
    <source>
        <dbReference type="SAM" id="MobiDB-lite"/>
    </source>
</evidence>
<keyword evidence="2" id="KW-0378">Hydrolase</keyword>
<feature type="region of interest" description="Disordered" evidence="4">
    <location>
        <begin position="943"/>
        <end position="1068"/>
    </location>
</feature>
<feature type="compositionally biased region" description="Acidic residues" evidence="4">
    <location>
        <begin position="505"/>
        <end position="514"/>
    </location>
</feature>
<dbReference type="STRING" id="1344416.A0A139AWT6"/>
<evidence type="ECO:0000313" key="6">
    <source>
        <dbReference type="EMBL" id="KXS21164.1"/>
    </source>
</evidence>
<dbReference type="PROSITE" id="PS51194">
    <property type="entry name" value="HELICASE_CTER"/>
    <property type="match status" value="1"/>
</dbReference>
<dbReference type="InterPro" id="IPR049730">
    <property type="entry name" value="SNF2/RAD54-like_C"/>
</dbReference>
<feature type="compositionally biased region" description="Low complexity" evidence="4">
    <location>
        <begin position="973"/>
        <end position="984"/>
    </location>
</feature>
<accession>A0A139AWT6</accession>
<dbReference type="PANTHER" id="PTHR45626">
    <property type="entry name" value="TRANSCRIPTION TERMINATION FACTOR 2-RELATED"/>
    <property type="match status" value="1"/>
</dbReference>
<dbReference type="OrthoDB" id="2801544at2759"/>
<dbReference type="OMA" id="LLHEMNY"/>
<keyword evidence="1" id="KW-0547">Nucleotide-binding</keyword>
<dbReference type="SMART" id="SM00490">
    <property type="entry name" value="HELICc"/>
    <property type="match status" value="1"/>
</dbReference>
<dbReference type="SUPFAM" id="SSF52540">
    <property type="entry name" value="P-loop containing nucleoside triphosphate hydrolases"/>
    <property type="match status" value="2"/>
</dbReference>
<protein>
    <recommendedName>
        <fullName evidence="5">Helicase C-terminal domain-containing protein</fullName>
    </recommendedName>
</protein>
<feature type="domain" description="Helicase C-terminal" evidence="5">
    <location>
        <begin position="748"/>
        <end position="902"/>
    </location>
</feature>
<dbReference type="GO" id="GO:0008094">
    <property type="term" value="F:ATP-dependent activity, acting on DNA"/>
    <property type="evidence" value="ECO:0007669"/>
    <property type="project" value="TreeGrafter"/>
</dbReference>
<proteinExistence type="predicted"/>
<dbReference type="CDD" id="cd18793">
    <property type="entry name" value="SF2_C_SNF"/>
    <property type="match status" value="1"/>
</dbReference>
<keyword evidence="3" id="KW-0067">ATP-binding</keyword>
<dbReference type="GO" id="GO:0005524">
    <property type="term" value="F:ATP binding"/>
    <property type="evidence" value="ECO:0007669"/>
    <property type="project" value="UniProtKB-KW"/>
</dbReference>
<feature type="compositionally biased region" description="Polar residues" evidence="4">
    <location>
        <begin position="683"/>
        <end position="697"/>
    </location>
</feature>
<dbReference type="EMBL" id="KQ965733">
    <property type="protein sequence ID" value="KXS21164.1"/>
    <property type="molecule type" value="Genomic_DNA"/>
</dbReference>
<dbReference type="Pfam" id="PF00176">
    <property type="entry name" value="SNF2-rel_dom"/>
    <property type="match status" value="1"/>
</dbReference>
<feature type="compositionally biased region" description="Polar residues" evidence="4">
    <location>
        <begin position="946"/>
        <end position="955"/>
    </location>
</feature>
<dbReference type="GO" id="GO:0016787">
    <property type="term" value="F:hydrolase activity"/>
    <property type="evidence" value="ECO:0007669"/>
    <property type="project" value="UniProtKB-KW"/>
</dbReference>